<evidence type="ECO:0000259" key="1">
    <source>
        <dbReference type="Pfam" id="PF18480"/>
    </source>
</evidence>
<dbReference type="Pfam" id="PF18480">
    <property type="entry name" value="DUF5615"/>
    <property type="match status" value="1"/>
</dbReference>
<evidence type="ECO:0000313" key="3">
    <source>
        <dbReference type="Proteomes" id="UP001523369"/>
    </source>
</evidence>
<protein>
    <submittedName>
        <fullName evidence="2">DUF5615 family PIN-like protein</fullName>
    </submittedName>
</protein>
<evidence type="ECO:0000313" key="2">
    <source>
        <dbReference type="EMBL" id="MCO8277089.1"/>
    </source>
</evidence>
<accession>A0ABT1E1T0</accession>
<organism evidence="2 3">
    <name type="scientific">Paractinoplanes aksuensis</name>
    <dbReference type="NCBI Taxonomy" id="2939490"/>
    <lineage>
        <taxon>Bacteria</taxon>
        <taxon>Bacillati</taxon>
        <taxon>Actinomycetota</taxon>
        <taxon>Actinomycetes</taxon>
        <taxon>Micromonosporales</taxon>
        <taxon>Micromonosporaceae</taxon>
        <taxon>Paractinoplanes</taxon>
    </lineage>
</organism>
<dbReference type="RefSeq" id="WP_253243105.1">
    <property type="nucleotide sequence ID" value="NZ_JAMYJR010000053.1"/>
</dbReference>
<keyword evidence="3" id="KW-1185">Reference proteome</keyword>
<dbReference type="EMBL" id="JAMYJR010000053">
    <property type="protein sequence ID" value="MCO8277089.1"/>
    <property type="molecule type" value="Genomic_DNA"/>
</dbReference>
<proteinExistence type="predicted"/>
<name>A0ABT1E1T0_9ACTN</name>
<gene>
    <name evidence="2" type="ORF">M1L60_41595</name>
</gene>
<dbReference type="InterPro" id="IPR041049">
    <property type="entry name" value="DUF5615"/>
</dbReference>
<reference evidence="2 3" key="1">
    <citation type="submission" date="2022-06" db="EMBL/GenBank/DDBJ databases">
        <title>New Species of the Genus Actinoplanes, ActinopZanes ferrugineus.</title>
        <authorList>
            <person name="Ding P."/>
        </authorList>
    </citation>
    <scope>NUCLEOTIDE SEQUENCE [LARGE SCALE GENOMIC DNA]</scope>
    <source>
        <strain evidence="2 3">TRM88003</strain>
    </source>
</reference>
<dbReference type="Proteomes" id="UP001523369">
    <property type="component" value="Unassembled WGS sequence"/>
</dbReference>
<comment type="caution">
    <text evidence="2">The sequence shown here is derived from an EMBL/GenBank/DDBJ whole genome shotgun (WGS) entry which is preliminary data.</text>
</comment>
<feature type="domain" description="DUF5615" evidence="1">
    <location>
        <begin position="143"/>
        <end position="215"/>
    </location>
</feature>
<sequence length="245" mass="27399">MRDLIREYRVEGAPADRMMRWVSAARRLPAARDGRQPRAIPPLLRRTAAALAEHAGLRRPDPGGGPRVKDHWDDLAKNDFTVVSDADLGFGPPVRRHIVATYFGERVLEGDHPAVHQDRDRARDVLRYRWHGDELTLTEHDLIAQQLRQAGHDAVTVLEIEVGLAAKTDEDVLAWASRSRRCVVTENISDFARLAQQGFGHHGIVFVLGRRFPRTGAGLQRMAEALDELLTAGELPGPDGVTWLR</sequence>